<name>A0AB39R3Q9_9ACTN</name>
<dbReference type="AlphaFoldDB" id="A0AB39R3Q9"/>
<evidence type="ECO:0000313" key="1">
    <source>
        <dbReference type="EMBL" id="XDQ48350.1"/>
    </source>
</evidence>
<protein>
    <submittedName>
        <fullName evidence="1">Uncharacterized protein</fullName>
    </submittedName>
</protein>
<accession>A0AB39R3Q9</accession>
<reference evidence="1" key="1">
    <citation type="submission" date="2024-07" db="EMBL/GenBank/DDBJ databases">
        <authorList>
            <person name="Yu S.T."/>
        </authorList>
    </citation>
    <scope>NUCLEOTIDE SEQUENCE</scope>
    <source>
        <strain evidence="1">R39</strain>
    </source>
</reference>
<dbReference type="EMBL" id="CP163441">
    <property type="protein sequence ID" value="XDQ48350.1"/>
    <property type="molecule type" value="Genomic_DNA"/>
</dbReference>
<proteinExistence type="predicted"/>
<gene>
    <name evidence="1" type="ORF">AB5J52_42235</name>
</gene>
<dbReference type="RefSeq" id="WP_369227151.1">
    <property type="nucleotide sequence ID" value="NZ_CP163441.1"/>
</dbReference>
<sequence>MMRFVSVRLGAALPCPRTAQRDVEPALLLRIRAAGRDYRVLARAGLTGPGDPLGADGTAVAADEHFAADAGPRLQDRWWACADVLHDRHPRPFADTVRRLNDITAAHPGCRLAAAPLAEGGWAVADGTSRTVVPLAHRVPAGEPLLASCLHAWLVAGHALRDIEDIRLLHGT</sequence>
<organism evidence="1">
    <name type="scientific">Streptomyces sp. R39</name>
    <dbReference type="NCBI Taxonomy" id="3238631"/>
    <lineage>
        <taxon>Bacteria</taxon>
        <taxon>Bacillati</taxon>
        <taxon>Actinomycetota</taxon>
        <taxon>Actinomycetes</taxon>
        <taxon>Kitasatosporales</taxon>
        <taxon>Streptomycetaceae</taxon>
        <taxon>Streptomyces</taxon>
    </lineage>
</organism>